<protein>
    <submittedName>
        <fullName evidence="8">Putative multicopper oxidase</fullName>
    </submittedName>
</protein>
<dbReference type="InterPro" id="IPR001117">
    <property type="entry name" value="Cu-oxidase_2nd"/>
</dbReference>
<dbReference type="PROSITE" id="PS00079">
    <property type="entry name" value="MULTICOPPER_OXIDASE1"/>
    <property type="match status" value="1"/>
</dbReference>
<feature type="transmembrane region" description="Helical" evidence="5">
    <location>
        <begin position="37"/>
        <end position="58"/>
    </location>
</feature>
<dbReference type="Proteomes" id="UP000605986">
    <property type="component" value="Unassembled WGS sequence"/>
</dbReference>
<evidence type="ECO:0000256" key="3">
    <source>
        <dbReference type="ARBA" id="ARBA00023002"/>
    </source>
</evidence>
<name>A0A8H4KWM6_9HYPO</name>
<dbReference type="InterPro" id="IPR011707">
    <property type="entry name" value="Cu-oxidase-like_N"/>
</dbReference>
<dbReference type="PANTHER" id="PTHR11709">
    <property type="entry name" value="MULTI-COPPER OXIDASE"/>
    <property type="match status" value="1"/>
</dbReference>
<evidence type="ECO:0000256" key="1">
    <source>
        <dbReference type="ARBA" id="ARBA00010609"/>
    </source>
</evidence>
<dbReference type="InterPro" id="IPR033138">
    <property type="entry name" value="Cu_oxidase_CS"/>
</dbReference>
<dbReference type="PANTHER" id="PTHR11709:SF511">
    <property type="entry name" value="LACCASE"/>
    <property type="match status" value="1"/>
</dbReference>
<keyword evidence="5" id="KW-0812">Transmembrane</keyword>
<evidence type="ECO:0000256" key="5">
    <source>
        <dbReference type="SAM" id="Phobius"/>
    </source>
</evidence>
<dbReference type="OrthoDB" id="2121828at2759"/>
<evidence type="ECO:0000259" key="6">
    <source>
        <dbReference type="Pfam" id="PF00394"/>
    </source>
</evidence>
<dbReference type="GO" id="GO:0005507">
    <property type="term" value="F:copper ion binding"/>
    <property type="evidence" value="ECO:0007669"/>
    <property type="project" value="InterPro"/>
</dbReference>
<dbReference type="EMBL" id="JAADJG010000034">
    <property type="protein sequence ID" value="KAF4457103.1"/>
    <property type="molecule type" value="Genomic_DNA"/>
</dbReference>
<evidence type="ECO:0000313" key="8">
    <source>
        <dbReference type="EMBL" id="KAF4457103.1"/>
    </source>
</evidence>
<dbReference type="InterPro" id="IPR008972">
    <property type="entry name" value="Cupredoxin"/>
</dbReference>
<dbReference type="SUPFAM" id="SSF49503">
    <property type="entry name" value="Cupredoxins"/>
    <property type="match status" value="2"/>
</dbReference>
<keyword evidence="5" id="KW-0472">Membrane</keyword>
<dbReference type="Gene3D" id="2.60.40.420">
    <property type="entry name" value="Cupredoxins - blue copper proteins"/>
    <property type="match status" value="2"/>
</dbReference>
<dbReference type="CDD" id="cd04206">
    <property type="entry name" value="CuRO_1_LCC_like"/>
    <property type="match status" value="1"/>
</dbReference>
<dbReference type="GO" id="GO:0016491">
    <property type="term" value="F:oxidoreductase activity"/>
    <property type="evidence" value="ECO:0007669"/>
    <property type="project" value="UniProtKB-KW"/>
</dbReference>
<evidence type="ECO:0000256" key="4">
    <source>
        <dbReference type="ARBA" id="ARBA00023008"/>
    </source>
</evidence>
<dbReference type="AlphaFoldDB" id="A0A8H4KWM6"/>
<feature type="domain" description="Plastocyanin-like" evidence="7">
    <location>
        <begin position="98"/>
        <end position="214"/>
    </location>
</feature>
<keyword evidence="9" id="KW-1185">Reference proteome</keyword>
<reference evidence="8" key="1">
    <citation type="submission" date="2020-01" db="EMBL/GenBank/DDBJ databases">
        <title>Identification and distribution of gene clusters putatively required for synthesis of sphingolipid metabolism inhibitors in phylogenetically diverse species of the filamentous fungus Fusarium.</title>
        <authorList>
            <person name="Kim H.-S."/>
            <person name="Busman M."/>
            <person name="Brown D.W."/>
            <person name="Divon H."/>
            <person name="Uhlig S."/>
            <person name="Proctor R.H."/>
        </authorList>
    </citation>
    <scope>NUCLEOTIDE SEQUENCE</scope>
    <source>
        <strain evidence="8">NRRL 53441</strain>
    </source>
</reference>
<dbReference type="CDD" id="cd04205">
    <property type="entry name" value="CuRO_2_LCC_like"/>
    <property type="match status" value="1"/>
</dbReference>
<keyword evidence="3" id="KW-0560">Oxidoreductase</keyword>
<proteinExistence type="inferred from homology"/>
<evidence type="ECO:0000259" key="7">
    <source>
        <dbReference type="Pfam" id="PF07732"/>
    </source>
</evidence>
<keyword evidence="4" id="KW-0186">Copper</keyword>
<dbReference type="Pfam" id="PF00394">
    <property type="entry name" value="Cu-oxidase"/>
    <property type="match status" value="1"/>
</dbReference>
<keyword evidence="2" id="KW-0479">Metal-binding</keyword>
<accession>A0A8H4KWM6</accession>
<feature type="domain" description="Plastocyanin-like" evidence="6">
    <location>
        <begin position="221"/>
        <end position="351"/>
    </location>
</feature>
<sequence>MVTHDEEADALLEEFEREDVKVRDKRTPPSVCRPCSFRWVAGLIVVTLLSALGAFAALHHRLNEVPYYDEERHIGYRLRPQDHVSHPPEVLYFDWTITTGVRSPDGVEKRVYLVNDQFPGPLIEAKSGDRLVIWVHNSLPDENVSLHWHGLRMKDQNDMDGAVGFTQCPISPGSSFVYNFTIGEEERGTFWWHSHSDVQRADGLWGGLIVHSPDESNPSPEDYLLMVGDWFHKNQTEVLSWYADARSRGNEPVPDSLLVNGHGRFNCSMAVPARPVVCSQVALADVKPLLMPSTQKRTRLRLVNTGTIAGFSIKIDGAKIRPIHVDGGFDVRAEATETVGIVYPGERVDFDIEWEDSYSKDRSLTVYMDDE</sequence>
<dbReference type="Pfam" id="PF07732">
    <property type="entry name" value="Cu-oxidase_3"/>
    <property type="match status" value="1"/>
</dbReference>
<keyword evidence="5" id="KW-1133">Transmembrane helix</keyword>
<evidence type="ECO:0000256" key="2">
    <source>
        <dbReference type="ARBA" id="ARBA00022723"/>
    </source>
</evidence>
<gene>
    <name evidence="8" type="ORF">F53441_891</name>
</gene>
<dbReference type="InterPro" id="IPR045087">
    <property type="entry name" value="Cu-oxidase_fam"/>
</dbReference>
<evidence type="ECO:0000313" key="9">
    <source>
        <dbReference type="Proteomes" id="UP000605986"/>
    </source>
</evidence>
<comment type="similarity">
    <text evidence="1">Belongs to the multicopper oxidase family.</text>
</comment>
<comment type="caution">
    <text evidence="8">The sequence shown here is derived from an EMBL/GenBank/DDBJ whole genome shotgun (WGS) entry which is preliminary data.</text>
</comment>
<organism evidence="8 9">
    <name type="scientific">Fusarium austroafricanum</name>
    <dbReference type="NCBI Taxonomy" id="2364996"/>
    <lineage>
        <taxon>Eukaryota</taxon>
        <taxon>Fungi</taxon>
        <taxon>Dikarya</taxon>
        <taxon>Ascomycota</taxon>
        <taxon>Pezizomycotina</taxon>
        <taxon>Sordariomycetes</taxon>
        <taxon>Hypocreomycetidae</taxon>
        <taxon>Hypocreales</taxon>
        <taxon>Nectriaceae</taxon>
        <taxon>Fusarium</taxon>
        <taxon>Fusarium concolor species complex</taxon>
    </lineage>
</organism>